<evidence type="ECO:0000256" key="5">
    <source>
        <dbReference type="ARBA" id="ARBA00043266"/>
    </source>
</evidence>
<dbReference type="SUPFAM" id="SSF48726">
    <property type="entry name" value="Immunoglobulin"/>
    <property type="match status" value="1"/>
</dbReference>
<evidence type="ECO:0000259" key="6">
    <source>
        <dbReference type="PROSITE" id="PS50835"/>
    </source>
</evidence>
<dbReference type="InterPro" id="IPR051287">
    <property type="entry name" value="TCR_variable_region"/>
</dbReference>
<dbReference type="AlphaFoldDB" id="A0A673LFZ4"/>
<dbReference type="InterPro" id="IPR007110">
    <property type="entry name" value="Ig-like_dom"/>
</dbReference>
<evidence type="ECO:0000313" key="7">
    <source>
        <dbReference type="Ensembl" id="ENSSRHP00000074781.1"/>
    </source>
</evidence>
<keyword evidence="5" id="KW-1279">T cell receptor</keyword>
<feature type="domain" description="Ig-like" evidence="6">
    <location>
        <begin position="9"/>
        <end position="98"/>
    </location>
</feature>
<sequence length="209" mass="24023">YSWLSLSMDTVNQPNENITGAEGQQVTINCEFKTLQLTPYLYWYIQRSNGPEYVLMRYKFGSSNSSEFEERFDARLDSNSVPLTIKNLRVSDSAVYYCALQPTVTKTPPNNAQKHDTVICNISYMSVNPQKTIKILLVLMAHSERKSSDFIQKPQRSSIIEKELTHFNSLFICDYSLSVKTFHDGKKTSWDNRSMHICILILFNLLTGP</sequence>
<name>A0A673LFZ4_9TELE</name>
<evidence type="ECO:0000256" key="3">
    <source>
        <dbReference type="ARBA" id="ARBA00023170"/>
    </source>
</evidence>
<dbReference type="Proteomes" id="UP000472270">
    <property type="component" value="Unassembled WGS sequence"/>
</dbReference>
<evidence type="ECO:0000256" key="1">
    <source>
        <dbReference type="ARBA" id="ARBA00022729"/>
    </source>
</evidence>
<keyword evidence="2" id="KW-1064">Adaptive immunity</keyword>
<dbReference type="Gene3D" id="2.60.40.10">
    <property type="entry name" value="Immunoglobulins"/>
    <property type="match status" value="1"/>
</dbReference>
<keyword evidence="8" id="KW-1185">Reference proteome</keyword>
<dbReference type="PANTHER" id="PTHR19367">
    <property type="entry name" value="T-CELL RECEPTOR ALPHA CHAIN V REGION"/>
    <property type="match status" value="1"/>
</dbReference>
<dbReference type="InterPro" id="IPR013783">
    <property type="entry name" value="Ig-like_fold"/>
</dbReference>
<dbReference type="InterPro" id="IPR036179">
    <property type="entry name" value="Ig-like_dom_sf"/>
</dbReference>
<dbReference type="SMART" id="SM00409">
    <property type="entry name" value="IG"/>
    <property type="match status" value="1"/>
</dbReference>
<keyword evidence="3" id="KW-0675">Receptor</keyword>
<reference evidence="7" key="1">
    <citation type="submission" date="2025-08" db="UniProtKB">
        <authorList>
            <consortium name="Ensembl"/>
        </authorList>
    </citation>
    <scope>IDENTIFICATION</scope>
</reference>
<dbReference type="GO" id="GO:0002250">
    <property type="term" value="P:adaptive immune response"/>
    <property type="evidence" value="ECO:0007669"/>
    <property type="project" value="UniProtKB-KW"/>
</dbReference>
<keyword evidence="5" id="KW-0391">Immunity</keyword>
<evidence type="ECO:0000313" key="8">
    <source>
        <dbReference type="Proteomes" id="UP000472270"/>
    </source>
</evidence>
<dbReference type="GO" id="GO:0042101">
    <property type="term" value="C:T cell receptor complex"/>
    <property type="evidence" value="ECO:0007669"/>
    <property type="project" value="UniProtKB-KW"/>
</dbReference>
<proteinExistence type="predicted"/>
<reference evidence="7" key="2">
    <citation type="submission" date="2025-09" db="UniProtKB">
        <authorList>
            <consortium name="Ensembl"/>
        </authorList>
    </citation>
    <scope>IDENTIFICATION</scope>
</reference>
<dbReference type="InterPro" id="IPR013106">
    <property type="entry name" value="Ig_V-set"/>
</dbReference>
<dbReference type="Pfam" id="PF07686">
    <property type="entry name" value="V-set"/>
    <property type="match status" value="1"/>
</dbReference>
<dbReference type="PROSITE" id="PS50835">
    <property type="entry name" value="IG_LIKE"/>
    <property type="match status" value="1"/>
</dbReference>
<accession>A0A673LFZ4</accession>
<keyword evidence="4" id="KW-0393">Immunoglobulin domain</keyword>
<evidence type="ECO:0000256" key="4">
    <source>
        <dbReference type="ARBA" id="ARBA00023319"/>
    </source>
</evidence>
<keyword evidence="1" id="KW-0732">Signal</keyword>
<dbReference type="SMART" id="SM00406">
    <property type="entry name" value="IGv"/>
    <property type="match status" value="1"/>
</dbReference>
<organism evidence="7 8">
    <name type="scientific">Sinocyclocheilus rhinocerous</name>
    <dbReference type="NCBI Taxonomy" id="307959"/>
    <lineage>
        <taxon>Eukaryota</taxon>
        <taxon>Metazoa</taxon>
        <taxon>Chordata</taxon>
        <taxon>Craniata</taxon>
        <taxon>Vertebrata</taxon>
        <taxon>Euteleostomi</taxon>
        <taxon>Actinopterygii</taxon>
        <taxon>Neopterygii</taxon>
        <taxon>Teleostei</taxon>
        <taxon>Ostariophysi</taxon>
        <taxon>Cypriniformes</taxon>
        <taxon>Cyprinidae</taxon>
        <taxon>Cyprininae</taxon>
        <taxon>Sinocyclocheilus</taxon>
    </lineage>
</organism>
<dbReference type="PANTHER" id="PTHR19367:SF18">
    <property type="entry name" value="T CELL RECEPTOR ALPHA VARIABLE 16"/>
    <property type="match status" value="1"/>
</dbReference>
<dbReference type="InterPro" id="IPR003599">
    <property type="entry name" value="Ig_sub"/>
</dbReference>
<evidence type="ECO:0000256" key="2">
    <source>
        <dbReference type="ARBA" id="ARBA00023130"/>
    </source>
</evidence>
<protein>
    <recommendedName>
        <fullName evidence="6">Ig-like domain-containing protein</fullName>
    </recommendedName>
</protein>
<dbReference type="Ensembl" id="ENSSRHT00000076816.1">
    <property type="protein sequence ID" value="ENSSRHP00000074781.1"/>
    <property type="gene ID" value="ENSSRHG00000037127.1"/>
</dbReference>